<organism evidence="2 3">
    <name type="scientific">Novispirillum itersonii</name>
    <name type="common">Aquaspirillum itersonii</name>
    <dbReference type="NCBI Taxonomy" id="189"/>
    <lineage>
        <taxon>Bacteria</taxon>
        <taxon>Pseudomonadati</taxon>
        <taxon>Pseudomonadota</taxon>
        <taxon>Alphaproteobacteria</taxon>
        <taxon>Rhodospirillales</taxon>
        <taxon>Novispirillaceae</taxon>
        <taxon>Novispirillum</taxon>
    </lineage>
</organism>
<dbReference type="SUPFAM" id="SSF53850">
    <property type="entry name" value="Periplasmic binding protein-like II"/>
    <property type="match status" value="1"/>
</dbReference>
<proteinExistence type="predicted"/>
<evidence type="ECO:0000313" key="2">
    <source>
        <dbReference type="EMBL" id="MBB6210206.1"/>
    </source>
</evidence>
<feature type="domain" description="Solute-binding protein family 3/N-terminal" evidence="1">
    <location>
        <begin position="36"/>
        <end position="261"/>
    </location>
</feature>
<dbReference type="Pfam" id="PF00497">
    <property type="entry name" value="SBP_bac_3"/>
    <property type="match status" value="1"/>
</dbReference>
<sequence length="271" mass="29174">MNWIRTVVAGLFLRGAPLTLVLVLVLMARLAAAETVTIAAEDAFPPWSLPDGRGAGNEIVQEAFRRQGVTVELAVVPYARCRRAVITGDVAACLSMGANEVTRRDVMLPTPSLAQIRAVLVTDGARSQAALPGCDPAQWPQRPRIGIVNGYEYPAEWDRIAASGRAEVVTVQSDSAGLRMLGAGRLDGMVLLFDQLRTPDGLMHRAGQSFPLSQLCPLGGITTYLGFSASRPDSAALLRRFEDGYRALQADGTLDAILSRWRDREDGPPGH</sequence>
<evidence type="ECO:0000259" key="1">
    <source>
        <dbReference type="Pfam" id="PF00497"/>
    </source>
</evidence>
<dbReference type="RefSeq" id="WP_184263049.1">
    <property type="nucleotide sequence ID" value="NZ_JACIIX010000005.1"/>
</dbReference>
<dbReference type="Gene3D" id="3.40.190.10">
    <property type="entry name" value="Periplasmic binding protein-like II"/>
    <property type="match status" value="2"/>
</dbReference>
<dbReference type="AlphaFoldDB" id="A0A7W9ZEU4"/>
<accession>A0A7W9ZEU4</accession>
<dbReference type="EMBL" id="JACIIX010000005">
    <property type="protein sequence ID" value="MBB6210206.1"/>
    <property type="molecule type" value="Genomic_DNA"/>
</dbReference>
<dbReference type="Proteomes" id="UP000544872">
    <property type="component" value="Unassembled WGS sequence"/>
</dbReference>
<reference evidence="2 3" key="1">
    <citation type="submission" date="2020-08" db="EMBL/GenBank/DDBJ databases">
        <title>Genomic Encyclopedia of Type Strains, Phase IV (KMG-IV): sequencing the most valuable type-strain genomes for metagenomic binning, comparative biology and taxonomic classification.</title>
        <authorList>
            <person name="Goeker M."/>
        </authorList>
    </citation>
    <scope>NUCLEOTIDE SEQUENCE [LARGE SCALE GENOMIC DNA]</scope>
    <source>
        <strain evidence="2 3">DSM 11590</strain>
    </source>
</reference>
<gene>
    <name evidence="2" type="ORF">FHS48_001621</name>
</gene>
<evidence type="ECO:0000313" key="3">
    <source>
        <dbReference type="Proteomes" id="UP000544872"/>
    </source>
</evidence>
<keyword evidence="3" id="KW-1185">Reference proteome</keyword>
<dbReference type="InterPro" id="IPR001638">
    <property type="entry name" value="Solute-binding_3/MltF_N"/>
</dbReference>
<protein>
    <submittedName>
        <fullName evidence="2">ABC-type amino acid transport substrate-binding protein</fullName>
    </submittedName>
</protein>
<name>A0A7W9ZEU4_NOVIT</name>
<comment type="caution">
    <text evidence="2">The sequence shown here is derived from an EMBL/GenBank/DDBJ whole genome shotgun (WGS) entry which is preliminary data.</text>
</comment>